<reference evidence="2" key="2">
    <citation type="submission" date="2022-03" db="EMBL/GenBank/DDBJ databases">
        <title>First case of bacteraemia caused by Dielma fastidiosa in a patient hospitalised with diverticulitis.</title>
        <authorList>
            <person name="Forman-Ankjaer B."/>
            <person name="Hvid-Jensen F."/>
            <person name="Kobel C.M."/>
            <person name="Greve T."/>
        </authorList>
    </citation>
    <scope>NUCLEOTIDE SEQUENCE</scope>
    <source>
        <strain evidence="2">AUH_DF_2021</strain>
    </source>
</reference>
<evidence type="ECO:0000313" key="3">
    <source>
        <dbReference type="EMBL" id="PXX77523.1"/>
    </source>
</evidence>
<keyword evidence="4" id="KW-1185">Reference proteome</keyword>
<keyword evidence="1" id="KW-1133">Transmembrane helix</keyword>
<dbReference type="RefSeq" id="WP_022937658.1">
    <property type="nucleotide sequence ID" value="NZ_BAABZA010000001.1"/>
</dbReference>
<name>A0A2V2F043_9FIRM</name>
<keyword evidence="1" id="KW-0812">Transmembrane</keyword>
<reference evidence="3 4" key="1">
    <citation type="submission" date="2018-05" db="EMBL/GenBank/DDBJ databases">
        <title>Genomic Encyclopedia of Type Strains, Phase IV (KMG-IV): sequencing the most valuable type-strain genomes for metagenomic binning, comparative biology and taxonomic classification.</title>
        <authorList>
            <person name="Goeker M."/>
        </authorList>
    </citation>
    <scope>NUCLEOTIDE SEQUENCE [LARGE SCALE GENOMIC DNA]</scope>
    <source>
        <strain evidence="3 4">JC118</strain>
    </source>
</reference>
<evidence type="ECO:0000313" key="2">
    <source>
        <dbReference type="EMBL" id="MDY5167797.1"/>
    </source>
</evidence>
<dbReference type="Proteomes" id="UP000247612">
    <property type="component" value="Unassembled WGS sequence"/>
</dbReference>
<dbReference type="AlphaFoldDB" id="A0A2V2F043"/>
<dbReference type="STRING" id="1034346.GCA_000313565_01351"/>
<dbReference type="EMBL" id="QJKH01000010">
    <property type="protein sequence ID" value="PXX77523.1"/>
    <property type="molecule type" value="Genomic_DNA"/>
</dbReference>
<evidence type="ECO:0000256" key="1">
    <source>
        <dbReference type="SAM" id="Phobius"/>
    </source>
</evidence>
<keyword evidence="1" id="KW-0472">Membrane</keyword>
<accession>A0A2V2F043</accession>
<sequence length="160" mass="17654">MKWVIALCLLLAALVLAVVSIQEASLNSQLDARQRELGYASKKRSFYFGKRYLSLLLTAAAFLVVLPMNPSSPVDEPESSPISVMSLDPSAQKSRALDQDVSPAIQLPAGVLLEEKAVDVTDHPMIGIYHEGELTYSVYIVDNELIFQNQEGKTYVNQLK</sequence>
<organism evidence="3 4">
    <name type="scientific">Dielma fastidiosa</name>
    <dbReference type="NCBI Taxonomy" id="1034346"/>
    <lineage>
        <taxon>Bacteria</taxon>
        <taxon>Bacillati</taxon>
        <taxon>Bacillota</taxon>
        <taxon>Erysipelotrichia</taxon>
        <taxon>Erysipelotrichales</taxon>
        <taxon>Erysipelotrichaceae</taxon>
        <taxon>Dielma</taxon>
    </lineage>
</organism>
<dbReference type="EMBL" id="JALDAW010000011">
    <property type="protein sequence ID" value="MDY5167797.1"/>
    <property type="molecule type" value="Genomic_DNA"/>
</dbReference>
<feature type="transmembrane region" description="Helical" evidence="1">
    <location>
        <begin position="45"/>
        <end position="66"/>
    </location>
</feature>
<gene>
    <name evidence="3" type="ORF">DES51_11072</name>
    <name evidence="2" type="ORF">MQE39_06670</name>
</gene>
<protein>
    <submittedName>
        <fullName evidence="3">Uncharacterized protein</fullName>
    </submittedName>
</protein>
<comment type="caution">
    <text evidence="3">The sequence shown here is derived from an EMBL/GenBank/DDBJ whole genome shotgun (WGS) entry which is preliminary data.</text>
</comment>
<evidence type="ECO:0000313" key="4">
    <source>
        <dbReference type="Proteomes" id="UP000247612"/>
    </source>
</evidence>
<proteinExistence type="predicted"/>
<dbReference type="OrthoDB" id="9927544at2"/>
<dbReference type="Proteomes" id="UP001276902">
    <property type="component" value="Unassembled WGS sequence"/>
</dbReference>